<reference evidence="2" key="1">
    <citation type="journal article" date="2021" name="Nat. Commun.">
        <title>Genetic determinants of endophytism in the Arabidopsis root mycobiome.</title>
        <authorList>
            <person name="Mesny F."/>
            <person name="Miyauchi S."/>
            <person name="Thiergart T."/>
            <person name="Pickel B."/>
            <person name="Atanasova L."/>
            <person name="Karlsson M."/>
            <person name="Huettel B."/>
            <person name="Barry K.W."/>
            <person name="Haridas S."/>
            <person name="Chen C."/>
            <person name="Bauer D."/>
            <person name="Andreopoulos W."/>
            <person name="Pangilinan J."/>
            <person name="LaButti K."/>
            <person name="Riley R."/>
            <person name="Lipzen A."/>
            <person name="Clum A."/>
            <person name="Drula E."/>
            <person name="Henrissat B."/>
            <person name="Kohler A."/>
            <person name="Grigoriev I.V."/>
            <person name="Martin F.M."/>
            <person name="Hacquard S."/>
        </authorList>
    </citation>
    <scope>NUCLEOTIDE SEQUENCE</scope>
    <source>
        <strain evidence="2">MPI-CAGE-CH-0230</strain>
    </source>
</reference>
<dbReference type="Proteomes" id="UP000756346">
    <property type="component" value="Unassembled WGS sequence"/>
</dbReference>
<dbReference type="GO" id="GO:0016787">
    <property type="term" value="F:hydrolase activity"/>
    <property type="evidence" value="ECO:0007669"/>
    <property type="project" value="UniProtKB-KW"/>
</dbReference>
<dbReference type="Pfam" id="PF12697">
    <property type="entry name" value="Abhydrolase_6"/>
    <property type="match status" value="1"/>
</dbReference>
<gene>
    <name evidence="2" type="ORF">B0I36DRAFT_372636</name>
</gene>
<dbReference type="InterPro" id="IPR029058">
    <property type="entry name" value="AB_hydrolase_fold"/>
</dbReference>
<organism evidence="2 3">
    <name type="scientific">Microdochium trichocladiopsis</name>
    <dbReference type="NCBI Taxonomy" id="1682393"/>
    <lineage>
        <taxon>Eukaryota</taxon>
        <taxon>Fungi</taxon>
        <taxon>Dikarya</taxon>
        <taxon>Ascomycota</taxon>
        <taxon>Pezizomycotina</taxon>
        <taxon>Sordariomycetes</taxon>
        <taxon>Xylariomycetidae</taxon>
        <taxon>Xylariales</taxon>
        <taxon>Microdochiaceae</taxon>
        <taxon>Microdochium</taxon>
    </lineage>
</organism>
<dbReference type="EMBL" id="JAGTJQ010000003">
    <property type="protein sequence ID" value="KAH7034792.1"/>
    <property type="molecule type" value="Genomic_DNA"/>
</dbReference>
<accession>A0A9P8YAP2</accession>
<proteinExistence type="predicted"/>
<evidence type="ECO:0000259" key="1">
    <source>
        <dbReference type="Pfam" id="PF12697"/>
    </source>
</evidence>
<comment type="caution">
    <text evidence="2">The sequence shown here is derived from an EMBL/GenBank/DDBJ whole genome shotgun (WGS) entry which is preliminary data.</text>
</comment>
<dbReference type="SUPFAM" id="SSF53474">
    <property type="entry name" value="alpha/beta-Hydrolases"/>
    <property type="match status" value="1"/>
</dbReference>
<keyword evidence="2" id="KW-0378">Hydrolase</keyword>
<evidence type="ECO:0000313" key="3">
    <source>
        <dbReference type="Proteomes" id="UP000756346"/>
    </source>
</evidence>
<name>A0A9P8YAP2_9PEZI</name>
<dbReference type="PANTHER" id="PTHR37017">
    <property type="entry name" value="AB HYDROLASE-1 DOMAIN-CONTAINING PROTEIN-RELATED"/>
    <property type="match status" value="1"/>
</dbReference>
<sequence>MAETPEPEKPVILLVHGAWHAPGYYKGLINPLRKAGYTVVAPALATAGADDSILGKTLFDDVKRCEEALAPYLPAEEGKDGREVVVVAHSYGGIPGTQFCAGNTVAERAARGLKGGVKSIVYLTGYVLAEAGTKLADYEPLMDFFDVNRFYAADVPDASTRDAMYSLLGDHSAVAFMTPVTLGAADLKDVPKTYILCTKDETIFPEVQRKMADAVGARVVEIEAGHSPFAVEGHVEVLVREIEAAAAAAPTA</sequence>
<dbReference type="GeneID" id="70189681"/>
<feature type="domain" description="AB hydrolase-1" evidence="1">
    <location>
        <begin position="12"/>
        <end position="230"/>
    </location>
</feature>
<dbReference type="OrthoDB" id="1263307at2759"/>
<dbReference type="RefSeq" id="XP_046014885.1">
    <property type="nucleotide sequence ID" value="XM_046160135.1"/>
</dbReference>
<dbReference type="PANTHER" id="PTHR37017:SF11">
    <property type="entry name" value="ESTERASE_LIPASE_THIOESTERASE DOMAIN-CONTAINING PROTEIN"/>
    <property type="match status" value="1"/>
</dbReference>
<keyword evidence="3" id="KW-1185">Reference proteome</keyword>
<dbReference type="InterPro" id="IPR052897">
    <property type="entry name" value="Sec-Metab_Biosynth_Hydrolase"/>
</dbReference>
<dbReference type="Gene3D" id="3.40.50.1820">
    <property type="entry name" value="alpha/beta hydrolase"/>
    <property type="match status" value="1"/>
</dbReference>
<dbReference type="AlphaFoldDB" id="A0A9P8YAP2"/>
<protein>
    <submittedName>
        <fullName evidence="2">Alpha/beta hydrolase fold-1</fullName>
    </submittedName>
</protein>
<evidence type="ECO:0000313" key="2">
    <source>
        <dbReference type="EMBL" id="KAH7034792.1"/>
    </source>
</evidence>
<dbReference type="InterPro" id="IPR000073">
    <property type="entry name" value="AB_hydrolase_1"/>
</dbReference>